<dbReference type="EMBL" id="CP002207">
    <property type="protein sequence ID" value="ADP33981.1"/>
    <property type="molecule type" value="Genomic_DNA"/>
</dbReference>
<organism evidence="4 5">
    <name type="scientific">Bacillus atrophaeus (strain 1942)</name>
    <dbReference type="NCBI Taxonomy" id="720555"/>
    <lineage>
        <taxon>Bacteria</taxon>
        <taxon>Bacillati</taxon>
        <taxon>Bacillota</taxon>
        <taxon>Bacilli</taxon>
        <taxon>Bacillales</taxon>
        <taxon>Bacillaceae</taxon>
        <taxon>Bacillus</taxon>
    </lineage>
</organism>
<gene>
    <name evidence="4" type="ordered locus">BATR1942_15310</name>
</gene>
<evidence type="ECO:0000313" key="4">
    <source>
        <dbReference type="EMBL" id="ADP33981.1"/>
    </source>
</evidence>
<protein>
    <recommendedName>
        <fullName evidence="6">Tetratricopeptide repeat protein</fullName>
    </recommendedName>
</protein>
<dbReference type="PANTHER" id="PTHR44943:SF8">
    <property type="entry name" value="TPR REPEAT-CONTAINING PROTEIN MJ0263"/>
    <property type="match status" value="1"/>
</dbReference>
<dbReference type="RefSeq" id="WP_003326789.1">
    <property type="nucleotide sequence ID" value="NC_014639.1"/>
</dbReference>
<dbReference type="PROSITE" id="PS50005">
    <property type="entry name" value="TPR"/>
    <property type="match status" value="1"/>
</dbReference>
<dbReference type="InterPro" id="IPR019734">
    <property type="entry name" value="TPR_rpt"/>
</dbReference>
<evidence type="ECO:0000256" key="1">
    <source>
        <dbReference type="ARBA" id="ARBA00022737"/>
    </source>
</evidence>
<dbReference type="PANTHER" id="PTHR44943">
    <property type="entry name" value="CELLULOSE SYNTHASE OPERON PROTEIN C"/>
    <property type="match status" value="1"/>
</dbReference>
<dbReference type="InterPro" id="IPR051685">
    <property type="entry name" value="Ycf3/AcsC/BcsC/TPR_MFPF"/>
</dbReference>
<dbReference type="SMART" id="SM00028">
    <property type="entry name" value="TPR"/>
    <property type="match status" value="5"/>
</dbReference>
<dbReference type="SUPFAM" id="SSF48452">
    <property type="entry name" value="TPR-like"/>
    <property type="match status" value="2"/>
</dbReference>
<reference evidence="4 5" key="1">
    <citation type="journal article" date="2011" name="Front. Microbiol.">
        <title>Genomic signatures of strain selection and enhancement in Bacillus atrophaeus var. globigii, a historical biowarfare simulant.</title>
        <authorList>
            <person name="Gibbons H.S."/>
            <person name="Broomall S.M."/>
            <person name="McNew L.A."/>
            <person name="Daligault H."/>
            <person name="Chapman C."/>
            <person name="Bruce D."/>
            <person name="Karavis M."/>
            <person name="Krepps M."/>
            <person name="McGregor P.A."/>
            <person name="Hong C."/>
            <person name="Park K.H."/>
            <person name="Akmal A."/>
            <person name="Feldman A."/>
            <person name="Lin J.S."/>
            <person name="Chang W.E."/>
            <person name="Higgs B.W."/>
            <person name="Demirev P."/>
            <person name="Lindquist J."/>
            <person name="Liem A."/>
            <person name="Fochler E."/>
            <person name="Read T.D."/>
            <person name="Tapia R."/>
            <person name="Johnson S."/>
            <person name="Bishop-Lilly K.A."/>
            <person name="Detter C."/>
            <person name="Han C."/>
            <person name="Sozhamannan S."/>
            <person name="Rosenzweig C.N."/>
            <person name="Skowronski E.W."/>
        </authorList>
    </citation>
    <scope>NUCLEOTIDE SEQUENCE [LARGE SCALE GENOMIC DNA]</scope>
    <source>
        <strain evidence="4 5">1942</strain>
    </source>
</reference>
<dbReference type="Pfam" id="PF14559">
    <property type="entry name" value="TPR_19"/>
    <property type="match status" value="1"/>
</dbReference>
<keyword evidence="5" id="KW-1185">Reference proteome</keyword>
<evidence type="ECO:0000256" key="2">
    <source>
        <dbReference type="ARBA" id="ARBA00022803"/>
    </source>
</evidence>
<keyword evidence="1" id="KW-0677">Repeat</keyword>
<evidence type="ECO:0000256" key="3">
    <source>
        <dbReference type="PROSITE-ProRule" id="PRU00339"/>
    </source>
</evidence>
<feature type="repeat" description="TPR" evidence="3">
    <location>
        <begin position="21"/>
        <end position="54"/>
    </location>
</feature>
<dbReference type="Proteomes" id="UP000006867">
    <property type="component" value="Chromosome"/>
</dbReference>
<dbReference type="Gene3D" id="1.25.40.10">
    <property type="entry name" value="Tetratricopeptide repeat domain"/>
    <property type="match status" value="2"/>
</dbReference>
<proteinExistence type="predicted"/>
<sequence>MGKHTSEHKNDTQIVQLFQDGQYFFHKGLKAYRERNLQRASKLIQRAVQLEPKDSEMLSQLAVIYSEMGHYQQSNELLDLILVKLKEEMPECHYFKANNYAHLGLFQEAYKEASAYLNAEPEGEFSEENDSLLELLDLGEGGREDSLYDQDDLLVKQDRAKALLESGQLEEAIVMLEEIIQDYPEFWSAYNNLALAYFYSGKVVKAKETVFQVLEESTGNLHALCNLLVFCYYEREDEKVSELSGQLANVYPMLFEQRYKLGATLALVGRYDLGYKWLKSLYRSGFEGDDTFYYWLASSAYYTGSREFAESVWKRAREEYPETSRLAPWEERREALPSKTSIEERLAAYYLSSTKGETEQLEAVIRSKRITAPFENQFVQLLLSGESQALNVSSDALFAYRTVKLLEQAEQNGMKTEVMSCWVFHVIQQIRASAAKKNERGWAAAIYYIWKEVNGEKHSKKETAAKFGISAATLTKYMKQIDDILE</sequence>
<name>A0ABM5M1H6_BACA1</name>
<keyword evidence="2 3" id="KW-0802">TPR repeat</keyword>
<evidence type="ECO:0000313" key="5">
    <source>
        <dbReference type="Proteomes" id="UP000006867"/>
    </source>
</evidence>
<accession>A0ABM5M1H6</accession>
<evidence type="ECO:0008006" key="6">
    <source>
        <dbReference type="Google" id="ProtNLM"/>
    </source>
</evidence>
<dbReference type="InterPro" id="IPR011990">
    <property type="entry name" value="TPR-like_helical_dom_sf"/>
</dbReference>